<dbReference type="GO" id="GO:0005737">
    <property type="term" value="C:cytoplasm"/>
    <property type="evidence" value="ECO:0007669"/>
    <property type="project" value="UniProtKB-SubCell"/>
</dbReference>
<comment type="subcellular location">
    <subcellularLocation>
        <location evidence="1 8">Cytoplasm</location>
    </subcellularLocation>
</comment>
<evidence type="ECO:0000256" key="8">
    <source>
        <dbReference type="HAMAP-Rule" id="MF_01161"/>
    </source>
</evidence>
<keyword evidence="4 8" id="KW-0819">tRNA processing</keyword>
<organism evidence="10 11">
    <name type="scientific">Peptostreptococcus anaerobius</name>
    <dbReference type="NCBI Taxonomy" id="1261"/>
    <lineage>
        <taxon>Bacteria</taxon>
        <taxon>Bacillati</taxon>
        <taxon>Bacillota</taxon>
        <taxon>Clostridia</taxon>
        <taxon>Peptostreptococcales</taxon>
        <taxon>Peptostreptococcaceae</taxon>
        <taxon>Peptostreptococcus</taxon>
    </lineage>
</organism>
<dbReference type="InterPro" id="IPR014729">
    <property type="entry name" value="Rossmann-like_a/b/a_fold"/>
</dbReference>
<accession>A0A135YR76</accession>
<keyword evidence="3 8" id="KW-0436">Ligase</keyword>
<dbReference type="SUPFAM" id="SSF52402">
    <property type="entry name" value="Adenine nucleotide alpha hydrolases-like"/>
    <property type="match status" value="1"/>
</dbReference>
<dbReference type="RefSeq" id="WP_061101846.1">
    <property type="nucleotide sequence ID" value="NZ_KQ961826.1"/>
</dbReference>
<dbReference type="PANTHER" id="PTHR43033:SF1">
    <property type="entry name" value="TRNA(ILE)-LYSIDINE SYNTHASE-RELATED"/>
    <property type="match status" value="1"/>
</dbReference>
<evidence type="ECO:0000256" key="1">
    <source>
        <dbReference type="ARBA" id="ARBA00004496"/>
    </source>
</evidence>
<dbReference type="CDD" id="cd01992">
    <property type="entry name" value="TilS_N"/>
    <property type="match status" value="1"/>
</dbReference>
<dbReference type="SMART" id="SM00977">
    <property type="entry name" value="TilS_C"/>
    <property type="match status" value="1"/>
</dbReference>
<dbReference type="Gene3D" id="1.20.59.20">
    <property type="match status" value="1"/>
</dbReference>
<keyword evidence="5 8" id="KW-0547">Nucleotide-binding</keyword>
<feature type="binding site" evidence="8">
    <location>
        <begin position="27"/>
        <end position="32"/>
    </location>
    <ligand>
        <name>ATP</name>
        <dbReference type="ChEBI" id="CHEBI:30616"/>
    </ligand>
</feature>
<dbReference type="STRING" id="1261.HMPREF3195_01204"/>
<dbReference type="EC" id="6.3.4.19" evidence="8"/>
<protein>
    <recommendedName>
        <fullName evidence="8">tRNA(Ile)-lysidine synthase</fullName>
        <ecNumber evidence="8">6.3.4.19</ecNumber>
    </recommendedName>
    <alternativeName>
        <fullName evidence="8">tRNA(Ile)-2-lysyl-cytidine synthase</fullName>
    </alternativeName>
    <alternativeName>
        <fullName evidence="8">tRNA(Ile)-lysidine synthetase</fullName>
    </alternativeName>
</protein>
<comment type="function">
    <text evidence="8">Ligates lysine onto the cytidine present at position 34 of the AUA codon-specific tRNA(Ile) that contains the anticodon CAU, in an ATP-dependent manner. Cytidine is converted to lysidine, thus changing the amino acid specificity of the tRNA from methionine to isoleucine.</text>
</comment>
<sequence length="462" mass="53228">MVYDTVLDTITKNNMIEEGDRIIVGLSGGPDSVCLLHVLHRLSLKMNIRVYAVHLNHQIRGLDAHLDALYVSKLCHKLGIACFIRSIDVPKYCSENGLGLEDGARNLRYMIFKEVKDRIGANKIAVGHNKNDQAETVIMRIMRGTGIKGLSGMDYVRSDGVIRPILDLDRSDIESYCTDHSLTPRIDSTNLEAIYSRNKIRLKIIPYMRDEFNENIIDTLVRMSRGMRMDNDYIDSQAQAAYKMSSKKYTNGVYLFTDQVRDQHEAIRSRMVILAIQDILSSVKSFDKKHFDDVLGLLDDSKIDKQIDLPRGLIVYRKKDYLLFTKEALVYEEARYDYEVDSEEEVFVREIGKVFKTRTISIDEFDKDKIKDGIQYIDIDKLKGKLRLRNRHQGDKIRLVGGSKKIKDLFISMKLPKEKRSYVPILLDGDTVVAVCGHRVSVDYKVDEDTKRILEFRLEDKI</sequence>
<keyword evidence="2 8" id="KW-0963">Cytoplasm</keyword>
<dbReference type="SUPFAM" id="SSF82829">
    <property type="entry name" value="MesJ substrate recognition domain-like"/>
    <property type="match status" value="1"/>
</dbReference>
<dbReference type="HAMAP" id="MF_01161">
    <property type="entry name" value="tRNA_Ile_lys_synt"/>
    <property type="match status" value="1"/>
</dbReference>
<evidence type="ECO:0000256" key="6">
    <source>
        <dbReference type="ARBA" id="ARBA00022840"/>
    </source>
</evidence>
<keyword evidence="6 8" id="KW-0067">ATP-binding</keyword>
<dbReference type="GO" id="GO:0005524">
    <property type="term" value="F:ATP binding"/>
    <property type="evidence" value="ECO:0007669"/>
    <property type="project" value="UniProtKB-UniRule"/>
</dbReference>
<dbReference type="GO" id="GO:0006400">
    <property type="term" value="P:tRNA modification"/>
    <property type="evidence" value="ECO:0007669"/>
    <property type="project" value="UniProtKB-UniRule"/>
</dbReference>
<dbReference type="PANTHER" id="PTHR43033">
    <property type="entry name" value="TRNA(ILE)-LYSIDINE SYNTHASE-RELATED"/>
    <property type="match status" value="1"/>
</dbReference>
<evidence type="ECO:0000313" key="11">
    <source>
        <dbReference type="Proteomes" id="UP000070326"/>
    </source>
</evidence>
<evidence type="ECO:0000256" key="5">
    <source>
        <dbReference type="ARBA" id="ARBA00022741"/>
    </source>
</evidence>
<dbReference type="Gene3D" id="3.40.50.620">
    <property type="entry name" value="HUPs"/>
    <property type="match status" value="1"/>
</dbReference>
<proteinExistence type="inferred from homology"/>
<dbReference type="InterPro" id="IPR012796">
    <property type="entry name" value="Lysidine-tRNA-synth_C"/>
</dbReference>
<evidence type="ECO:0000313" key="10">
    <source>
        <dbReference type="EMBL" id="KXI11880.1"/>
    </source>
</evidence>
<feature type="domain" description="Lysidine-tRNA(Ile) synthetase C-terminal" evidence="9">
    <location>
        <begin position="386"/>
        <end position="456"/>
    </location>
</feature>
<dbReference type="InterPro" id="IPR012795">
    <property type="entry name" value="tRNA_Ile_lys_synt_N"/>
</dbReference>
<evidence type="ECO:0000259" key="9">
    <source>
        <dbReference type="SMART" id="SM00977"/>
    </source>
</evidence>
<evidence type="ECO:0000256" key="4">
    <source>
        <dbReference type="ARBA" id="ARBA00022694"/>
    </source>
</evidence>
<comment type="caution">
    <text evidence="10">The sequence shown here is derived from an EMBL/GenBank/DDBJ whole genome shotgun (WGS) entry which is preliminary data.</text>
</comment>
<dbReference type="GO" id="GO:0032267">
    <property type="term" value="F:tRNA(Ile)-lysidine synthase activity"/>
    <property type="evidence" value="ECO:0007669"/>
    <property type="project" value="UniProtKB-EC"/>
</dbReference>
<evidence type="ECO:0000256" key="7">
    <source>
        <dbReference type="ARBA" id="ARBA00048539"/>
    </source>
</evidence>
<dbReference type="EMBL" id="LSQZ01000062">
    <property type="protein sequence ID" value="KXI11880.1"/>
    <property type="molecule type" value="Genomic_DNA"/>
</dbReference>
<gene>
    <name evidence="8" type="primary">tilS</name>
    <name evidence="10" type="ORF">HMPREF3195_01204</name>
</gene>
<evidence type="ECO:0000256" key="2">
    <source>
        <dbReference type="ARBA" id="ARBA00022490"/>
    </source>
</evidence>
<dbReference type="eggNOG" id="COG0037">
    <property type="taxonomic scope" value="Bacteria"/>
</dbReference>
<comment type="domain">
    <text evidence="8">The N-terminal region contains the highly conserved SGGXDS motif, predicted to be a P-loop motif involved in ATP binding.</text>
</comment>
<dbReference type="Proteomes" id="UP000070326">
    <property type="component" value="Unassembled WGS sequence"/>
</dbReference>
<dbReference type="InterPro" id="IPR012094">
    <property type="entry name" value="tRNA_Ile_lys_synt"/>
</dbReference>
<dbReference type="NCBIfam" id="TIGR02432">
    <property type="entry name" value="lysidine_TilS_N"/>
    <property type="match status" value="1"/>
</dbReference>
<comment type="catalytic activity">
    <reaction evidence="7 8">
        <text>cytidine(34) in tRNA(Ile2) + L-lysine + ATP = lysidine(34) in tRNA(Ile2) + AMP + diphosphate + H(+)</text>
        <dbReference type="Rhea" id="RHEA:43744"/>
        <dbReference type="Rhea" id="RHEA-COMP:10625"/>
        <dbReference type="Rhea" id="RHEA-COMP:10670"/>
        <dbReference type="ChEBI" id="CHEBI:15378"/>
        <dbReference type="ChEBI" id="CHEBI:30616"/>
        <dbReference type="ChEBI" id="CHEBI:32551"/>
        <dbReference type="ChEBI" id="CHEBI:33019"/>
        <dbReference type="ChEBI" id="CHEBI:82748"/>
        <dbReference type="ChEBI" id="CHEBI:83665"/>
        <dbReference type="ChEBI" id="CHEBI:456215"/>
        <dbReference type="EC" id="6.3.4.19"/>
    </reaction>
</comment>
<evidence type="ECO:0000256" key="3">
    <source>
        <dbReference type="ARBA" id="ARBA00022598"/>
    </source>
</evidence>
<dbReference type="SUPFAM" id="SSF56037">
    <property type="entry name" value="PheT/TilS domain"/>
    <property type="match status" value="1"/>
</dbReference>
<dbReference type="Pfam" id="PF11734">
    <property type="entry name" value="TilS_C"/>
    <property type="match status" value="1"/>
</dbReference>
<name>A0A135YR76_9FIRM</name>
<dbReference type="PATRIC" id="fig|1261.5.peg.1206"/>
<dbReference type="InterPro" id="IPR011063">
    <property type="entry name" value="TilS/TtcA_N"/>
</dbReference>
<comment type="similarity">
    <text evidence="8">Belongs to the tRNA(Ile)-lysidine synthase family.</text>
</comment>
<dbReference type="Pfam" id="PF01171">
    <property type="entry name" value="ATP_bind_3"/>
    <property type="match status" value="1"/>
</dbReference>
<reference evidence="10 11" key="1">
    <citation type="submission" date="2016-02" db="EMBL/GenBank/DDBJ databases">
        <authorList>
            <person name="Wen L."/>
            <person name="He K."/>
            <person name="Yang H."/>
        </authorList>
    </citation>
    <scope>NUCLEOTIDE SEQUENCE [LARGE SCALE GENOMIC DNA]</scope>
    <source>
        <strain evidence="10 11">MJR8628A</strain>
    </source>
</reference>
<dbReference type="AlphaFoldDB" id="A0A135YR76"/>
<dbReference type="NCBIfam" id="TIGR02433">
    <property type="entry name" value="lysidine_TilS_C"/>
    <property type="match status" value="1"/>
</dbReference>